<dbReference type="PANTHER" id="PTHR42916:SF1">
    <property type="entry name" value="PROTEIN PHYLLO, CHLOROPLASTIC"/>
    <property type="match status" value="1"/>
</dbReference>
<dbReference type="InterPro" id="IPR029061">
    <property type="entry name" value="THDP-binding"/>
</dbReference>
<comment type="similarity">
    <text evidence="6">Belongs to the TPP enzyme family. MenD subfamily.</text>
</comment>
<evidence type="ECO:0000256" key="4">
    <source>
        <dbReference type="ARBA" id="ARBA00023052"/>
    </source>
</evidence>
<evidence type="ECO:0000256" key="1">
    <source>
        <dbReference type="ARBA" id="ARBA00022679"/>
    </source>
</evidence>
<comment type="cofactor">
    <cofactor evidence="6">
        <name>thiamine diphosphate</name>
        <dbReference type="ChEBI" id="CHEBI:58937"/>
    </cofactor>
    <text evidence="6">Binds 1 thiamine pyrophosphate per subunit.</text>
</comment>
<evidence type="ECO:0000256" key="5">
    <source>
        <dbReference type="ARBA" id="ARBA00023211"/>
    </source>
</evidence>
<keyword evidence="6" id="KW-0474">Menaquinone biosynthesis</keyword>
<protein>
    <recommendedName>
        <fullName evidence="6">2-succinyl-5-enolpyruvyl-6-hydroxy-3-cyclohexene-1-carboxylate synthase</fullName>
        <shortName evidence="6">SEPHCHC synthase</shortName>
        <ecNumber evidence="6">2.2.1.9</ecNumber>
    </recommendedName>
    <alternativeName>
        <fullName evidence="6">Menaquinone biosynthesis protein MenD</fullName>
    </alternativeName>
</protein>
<dbReference type="NCBIfam" id="TIGR00173">
    <property type="entry name" value="menD"/>
    <property type="match status" value="1"/>
</dbReference>
<dbReference type="GO" id="GO:0030976">
    <property type="term" value="F:thiamine pyrophosphate binding"/>
    <property type="evidence" value="ECO:0007669"/>
    <property type="project" value="UniProtKB-UniRule"/>
</dbReference>
<comment type="pathway">
    <text evidence="6">Quinol/quinone metabolism; menaquinone biosynthesis.</text>
</comment>
<keyword evidence="4 6" id="KW-0786">Thiamine pyrophosphate</keyword>
<evidence type="ECO:0000313" key="10">
    <source>
        <dbReference type="EMBL" id="HIW01686.1"/>
    </source>
</evidence>
<feature type="domain" description="Thiamine pyrophosphate enzyme N-terminal TPP-binding" evidence="8">
    <location>
        <begin position="11"/>
        <end position="113"/>
    </location>
</feature>
<dbReference type="InterPro" id="IPR032264">
    <property type="entry name" value="MenD_middle"/>
</dbReference>
<dbReference type="InterPro" id="IPR004433">
    <property type="entry name" value="MenaQ_synth_MenD"/>
</dbReference>
<comment type="subunit">
    <text evidence="6">Homodimer.</text>
</comment>
<evidence type="ECO:0000256" key="2">
    <source>
        <dbReference type="ARBA" id="ARBA00022723"/>
    </source>
</evidence>
<evidence type="ECO:0000313" key="11">
    <source>
        <dbReference type="Proteomes" id="UP000886752"/>
    </source>
</evidence>
<feature type="domain" description="Menaquinone biosynthesis protein MenD middle" evidence="9">
    <location>
        <begin position="279"/>
        <end position="404"/>
    </location>
</feature>
<evidence type="ECO:0000256" key="3">
    <source>
        <dbReference type="ARBA" id="ARBA00022842"/>
    </source>
</evidence>
<gene>
    <name evidence="6 10" type="primary">menD</name>
    <name evidence="10" type="ORF">H9894_10955</name>
</gene>
<dbReference type="InterPro" id="IPR011766">
    <property type="entry name" value="TPP_enzyme_TPP-bd"/>
</dbReference>
<comment type="function">
    <text evidence="6">Catalyzes the thiamine diphosphate-dependent decarboxylation of 2-oxoglutarate and the subsequent addition of the resulting succinic semialdehyde-thiamine pyrophosphate anion to isochorismate to yield 2-succinyl-5-enolpyruvyl-6-hydroxy-3-cyclohexene-1-carboxylate (SEPHCHC).</text>
</comment>
<accession>A0A9D1TRN9</accession>
<evidence type="ECO:0000259" key="9">
    <source>
        <dbReference type="Pfam" id="PF16582"/>
    </source>
</evidence>
<reference evidence="10" key="2">
    <citation type="submission" date="2021-04" db="EMBL/GenBank/DDBJ databases">
        <authorList>
            <person name="Gilroy R."/>
        </authorList>
    </citation>
    <scope>NUCLEOTIDE SEQUENCE</scope>
    <source>
        <strain evidence="10">ChiHecec2B26-446</strain>
    </source>
</reference>
<dbReference type="GO" id="GO:0070204">
    <property type="term" value="F:2-succinyl-5-enolpyruvyl-6-hydroxy-3-cyclohexene-1-carboxylic-acid synthase activity"/>
    <property type="evidence" value="ECO:0007669"/>
    <property type="project" value="UniProtKB-UniRule"/>
</dbReference>
<comment type="caution">
    <text evidence="10">The sequence shown here is derived from an EMBL/GenBank/DDBJ whole genome shotgun (WGS) entry which is preliminary data.</text>
</comment>
<dbReference type="SUPFAM" id="SSF52518">
    <property type="entry name" value="Thiamin diphosphate-binding fold (THDP-binding)"/>
    <property type="match status" value="2"/>
</dbReference>
<dbReference type="PIRSF" id="PIRSF004983">
    <property type="entry name" value="MenD"/>
    <property type="match status" value="1"/>
</dbReference>
<comment type="pathway">
    <text evidence="6">Quinol/quinone metabolism; 1,4-dihydroxy-2-naphthoate biosynthesis; 1,4-dihydroxy-2-naphthoate from chorismate: step 2/7.</text>
</comment>
<evidence type="ECO:0000259" key="8">
    <source>
        <dbReference type="Pfam" id="PF02776"/>
    </source>
</evidence>
<dbReference type="CDD" id="cd07037">
    <property type="entry name" value="TPP_PYR_MenD"/>
    <property type="match status" value="1"/>
</dbReference>
<keyword evidence="5 6" id="KW-0464">Manganese</keyword>
<keyword evidence="3 6" id="KW-0460">Magnesium</keyword>
<dbReference type="GO" id="GO:0000287">
    <property type="term" value="F:magnesium ion binding"/>
    <property type="evidence" value="ECO:0007669"/>
    <property type="project" value="UniProtKB-UniRule"/>
</dbReference>
<dbReference type="PANTHER" id="PTHR42916">
    <property type="entry name" value="2-SUCCINYL-5-ENOLPYRUVYL-6-HYDROXY-3-CYCLOHEXENE-1-CARBOXYLATE SYNTHASE"/>
    <property type="match status" value="1"/>
</dbReference>
<dbReference type="Proteomes" id="UP000886752">
    <property type="component" value="Unassembled WGS sequence"/>
</dbReference>
<dbReference type="Pfam" id="PF02776">
    <property type="entry name" value="TPP_enzyme_N"/>
    <property type="match status" value="1"/>
</dbReference>
<comment type="cofactor">
    <cofactor evidence="6">
        <name>Mg(2+)</name>
        <dbReference type="ChEBI" id="CHEBI:18420"/>
    </cofactor>
    <cofactor evidence="6">
        <name>Mn(2+)</name>
        <dbReference type="ChEBI" id="CHEBI:29035"/>
    </cofactor>
</comment>
<dbReference type="HAMAP" id="MF_01659">
    <property type="entry name" value="MenD"/>
    <property type="match status" value="1"/>
</dbReference>
<dbReference type="EMBL" id="DXHV01000086">
    <property type="protein sequence ID" value="HIW01686.1"/>
    <property type="molecule type" value="Genomic_DNA"/>
</dbReference>
<sequence length="578" mass="62400">MYSDNECILQLTALLCAHHVEHVVVCAGSRNAPLAHSLASCPKLVTHPCVDERSGAFEALGLMQGLQRPVALCVTSGSALLDAAPAVAEAFYQELPLIVISADRPLAWIDQRDGQTIRQPGSLHNFVRREVSLPVIASAEDRWHCNRLINEALLEAVAPVPGPVHINIPLSEPLFHFATPDLPAVRTMQRSFAQGLTLDAEARATWQTARRILVLPGQMLPDAHMAALVHGLCRQHVVVAAEHLANLGDPVRDTAGDAACPLVTRADLVMAGLGSGSQEAEALLAPDLVITLGGHIVSKRLKKYLRTLPHLVHWHVSADGSMPDLFQHLERVFACQAPAFVQALTDLHKEAWDAAFVQAWTNADARADAALRETLAQNAQAETAFSDVFLMQRFLNSMPEGAALHLANSSPVRNAQFWPLPKETRVFCNRGVNGIDGSLSAAMGCARVTDGPVFCCIGDLSFFYDVNALWREDLPGNLHILLFNNQGGLIFRTLPGLSSPYLASHIAGANSLQARAVAENAHLAYFSAVTLQEFERVLPAFCSHKGSCILEVQTNPAICAKAQQELTAACARAALRDA</sequence>
<evidence type="ECO:0000259" key="7">
    <source>
        <dbReference type="Pfam" id="PF02775"/>
    </source>
</evidence>
<keyword evidence="2 6" id="KW-0479">Metal-binding</keyword>
<dbReference type="Gene3D" id="3.40.50.970">
    <property type="match status" value="2"/>
</dbReference>
<reference evidence="10" key="1">
    <citation type="journal article" date="2021" name="PeerJ">
        <title>Extensive microbial diversity within the chicken gut microbiome revealed by metagenomics and culture.</title>
        <authorList>
            <person name="Gilroy R."/>
            <person name="Ravi A."/>
            <person name="Getino M."/>
            <person name="Pursley I."/>
            <person name="Horton D.L."/>
            <person name="Alikhan N.F."/>
            <person name="Baker D."/>
            <person name="Gharbi K."/>
            <person name="Hall N."/>
            <person name="Watson M."/>
            <person name="Adriaenssens E.M."/>
            <person name="Foster-Nyarko E."/>
            <person name="Jarju S."/>
            <person name="Secka A."/>
            <person name="Antonio M."/>
            <person name="Oren A."/>
            <person name="Chaudhuri R.R."/>
            <person name="La Ragione R."/>
            <person name="Hildebrand F."/>
            <person name="Pallen M.J."/>
        </authorList>
    </citation>
    <scope>NUCLEOTIDE SEQUENCE</scope>
    <source>
        <strain evidence="10">ChiHecec2B26-446</strain>
    </source>
</reference>
<dbReference type="Gene3D" id="3.40.50.1220">
    <property type="entry name" value="TPP-binding domain"/>
    <property type="match status" value="1"/>
</dbReference>
<dbReference type="GO" id="GO:0009234">
    <property type="term" value="P:menaquinone biosynthetic process"/>
    <property type="evidence" value="ECO:0007669"/>
    <property type="project" value="UniProtKB-UniRule"/>
</dbReference>
<dbReference type="InterPro" id="IPR012001">
    <property type="entry name" value="Thiamin_PyroP_enz_TPP-bd_dom"/>
</dbReference>
<feature type="domain" description="Thiamine pyrophosphate enzyme TPP-binding" evidence="7">
    <location>
        <begin position="415"/>
        <end position="552"/>
    </location>
</feature>
<dbReference type="Pfam" id="PF16582">
    <property type="entry name" value="TPP_enzyme_M_2"/>
    <property type="match status" value="1"/>
</dbReference>
<proteinExistence type="inferred from homology"/>
<dbReference type="EC" id="2.2.1.9" evidence="6"/>
<dbReference type="CDD" id="cd02009">
    <property type="entry name" value="TPP_SHCHC_synthase"/>
    <property type="match status" value="1"/>
</dbReference>
<organism evidence="10 11">
    <name type="scientific">Candidatus Desulfovibrio intestinipullorum</name>
    <dbReference type="NCBI Taxonomy" id="2838536"/>
    <lineage>
        <taxon>Bacteria</taxon>
        <taxon>Pseudomonadati</taxon>
        <taxon>Thermodesulfobacteriota</taxon>
        <taxon>Desulfovibrionia</taxon>
        <taxon>Desulfovibrionales</taxon>
        <taxon>Desulfovibrionaceae</taxon>
        <taxon>Desulfovibrio</taxon>
    </lineage>
</organism>
<name>A0A9D1TRN9_9BACT</name>
<keyword evidence="1 6" id="KW-0808">Transferase</keyword>
<dbReference type="GO" id="GO:0030145">
    <property type="term" value="F:manganese ion binding"/>
    <property type="evidence" value="ECO:0007669"/>
    <property type="project" value="UniProtKB-UniRule"/>
</dbReference>
<comment type="catalytic activity">
    <reaction evidence="6">
        <text>isochorismate + 2-oxoglutarate + H(+) = 5-enolpyruvoyl-6-hydroxy-2-succinyl-cyclohex-3-ene-1-carboxylate + CO2</text>
        <dbReference type="Rhea" id="RHEA:25593"/>
        <dbReference type="ChEBI" id="CHEBI:15378"/>
        <dbReference type="ChEBI" id="CHEBI:16526"/>
        <dbReference type="ChEBI" id="CHEBI:16810"/>
        <dbReference type="ChEBI" id="CHEBI:29780"/>
        <dbReference type="ChEBI" id="CHEBI:58818"/>
        <dbReference type="EC" id="2.2.1.9"/>
    </reaction>
</comment>
<evidence type="ECO:0000256" key="6">
    <source>
        <dbReference type="HAMAP-Rule" id="MF_01659"/>
    </source>
</evidence>
<dbReference type="AlphaFoldDB" id="A0A9D1TRN9"/>
<dbReference type="Pfam" id="PF02775">
    <property type="entry name" value="TPP_enzyme_C"/>
    <property type="match status" value="1"/>
</dbReference>